<reference evidence="2 3" key="1">
    <citation type="journal article" date="2005" name="Nature">
        <title>The genome of the social amoeba Dictyostelium discoideum.</title>
        <authorList>
            <consortium name="The Dictyostelium discoideum Sequencing Consortium"/>
            <person name="Eichinger L."/>
            <person name="Pachebat J.A."/>
            <person name="Glockner G."/>
            <person name="Rajandream M.A."/>
            <person name="Sucgang R."/>
            <person name="Berriman M."/>
            <person name="Song J."/>
            <person name="Olsen R."/>
            <person name="Szafranski K."/>
            <person name="Xu Q."/>
            <person name="Tunggal B."/>
            <person name="Kummerfeld S."/>
            <person name="Madera M."/>
            <person name="Konfortov B.A."/>
            <person name="Rivero F."/>
            <person name="Bankier A.T."/>
            <person name="Lehmann R."/>
            <person name="Hamlin N."/>
            <person name="Davies R."/>
            <person name="Gaudet P."/>
            <person name="Fey P."/>
            <person name="Pilcher K."/>
            <person name="Chen G."/>
            <person name="Saunders D."/>
            <person name="Sodergren E."/>
            <person name="Davis P."/>
            <person name="Kerhornou A."/>
            <person name="Nie X."/>
            <person name="Hall N."/>
            <person name="Anjard C."/>
            <person name="Hemphill L."/>
            <person name="Bason N."/>
            <person name="Farbrother P."/>
            <person name="Desany B."/>
            <person name="Just E."/>
            <person name="Morio T."/>
            <person name="Rost R."/>
            <person name="Churcher C."/>
            <person name="Cooper J."/>
            <person name="Haydock S."/>
            <person name="van Driessche N."/>
            <person name="Cronin A."/>
            <person name="Goodhead I."/>
            <person name="Muzny D."/>
            <person name="Mourier T."/>
            <person name="Pain A."/>
            <person name="Lu M."/>
            <person name="Harper D."/>
            <person name="Lindsay R."/>
            <person name="Hauser H."/>
            <person name="James K."/>
            <person name="Quiles M."/>
            <person name="Madan Babu M."/>
            <person name="Saito T."/>
            <person name="Buchrieser C."/>
            <person name="Wardroper A."/>
            <person name="Felder M."/>
            <person name="Thangavelu M."/>
            <person name="Johnson D."/>
            <person name="Knights A."/>
            <person name="Loulseged H."/>
            <person name="Mungall K."/>
            <person name="Oliver K."/>
            <person name="Price C."/>
            <person name="Quail M.A."/>
            <person name="Urushihara H."/>
            <person name="Hernandez J."/>
            <person name="Rabbinowitsch E."/>
            <person name="Steffen D."/>
            <person name="Sanders M."/>
            <person name="Ma J."/>
            <person name="Kohara Y."/>
            <person name="Sharp S."/>
            <person name="Simmonds M."/>
            <person name="Spiegler S."/>
            <person name="Tivey A."/>
            <person name="Sugano S."/>
            <person name="White B."/>
            <person name="Walker D."/>
            <person name="Woodward J."/>
            <person name="Winckler T."/>
            <person name="Tanaka Y."/>
            <person name="Shaulsky G."/>
            <person name="Schleicher M."/>
            <person name="Weinstock G."/>
            <person name="Rosenthal A."/>
            <person name="Cox E.C."/>
            <person name="Chisholm R.L."/>
            <person name="Gibbs R."/>
            <person name="Loomis W.F."/>
            <person name="Platzer M."/>
            <person name="Kay R.R."/>
            <person name="Williams J."/>
            <person name="Dear P.H."/>
            <person name="Noegel A.A."/>
            <person name="Barrell B."/>
            <person name="Kuspa A."/>
        </authorList>
    </citation>
    <scope>NUCLEOTIDE SEQUENCE [LARGE SCALE GENOMIC DNA]</scope>
    <source>
        <strain evidence="2 3">AX4</strain>
    </source>
</reference>
<dbReference type="AlphaFoldDB" id="Q54NH8"/>
<dbReference type="Proteomes" id="UP000002195">
    <property type="component" value="Unassembled WGS sequence"/>
</dbReference>
<feature type="transmembrane region" description="Helical" evidence="1">
    <location>
        <begin position="185"/>
        <end position="204"/>
    </location>
</feature>
<dbReference type="dictyBase" id="DDB_G0285249"/>
<evidence type="ECO:0000256" key="1">
    <source>
        <dbReference type="SAM" id="Phobius"/>
    </source>
</evidence>
<accession>Q54NH8</accession>
<dbReference type="EMBL" id="AAFI02000076">
    <property type="protein sequence ID" value="EAL64836.1"/>
    <property type="molecule type" value="Genomic_DNA"/>
</dbReference>
<keyword evidence="1" id="KW-0812">Transmembrane</keyword>
<evidence type="ECO:0000313" key="3">
    <source>
        <dbReference type="Proteomes" id="UP000002195"/>
    </source>
</evidence>
<keyword evidence="1" id="KW-1133">Transmembrane helix</keyword>
<protein>
    <submittedName>
        <fullName evidence="2">Uncharacterized protein</fullName>
    </submittedName>
</protein>
<dbReference type="VEuPathDB" id="AmoebaDB:DDB_G0285249"/>
<dbReference type="KEGG" id="ddi:DDB_G0285249"/>
<keyword evidence="1" id="KW-0472">Membrane</keyword>
<evidence type="ECO:0000313" key="2">
    <source>
        <dbReference type="EMBL" id="EAL64836.1"/>
    </source>
</evidence>
<name>Q54NH8_DICDI</name>
<dbReference type="HOGENOM" id="CLU_1285365_0_0_1"/>
<gene>
    <name evidence="2" type="ORF">DDB_G0285249</name>
</gene>
<dbReference type="GeneID" id="8625007"/>
<feature type="transmembrane region" description="Helical" evidence="1">
    <location>
        <begin position="157"/>
        <end position="179"/>
    </location>
</feature>
<keyword evidence="3" id="KW-1185">Reference proteome</keyword>
<comment type="caution">
    <text evidence="2">The sequence shown here is derived from an EMBL/GenBank/DDBJ whole genome shotgun (WGS) entry which is preliminary data.</text>
</comment>
<organism evidence="2 3">
    <name type="scientific">Dictyostelium discoideum</name>
    <name type="common">Social amoeba</name>
    <dbReference type="NCBI Taxonomy" id="44689"/>
    <lineage>
        <taxon>Eukaryota</taxon>
        <taxon>Amoebozoa</taxon>
        <taxon>Evosea</taxon>
        <taxon>Eumycetozoa</taxon>
        <taxon>Dictyostelia</taxon>
        <taxon>Dictyosteliales</taxon>
        <taxon>Dictyosteliaceae</taxon>
        <taxon>Dictyostelium</taxon>
    </lineage>
</organism>
<dbReference type="InParanoid" id="Q54NH8"/>
<sequence>MIDEKKLSDIGINNNNINNNINHNENSNNDINNSIISNDLNNSISKSHDTILKPNNDLMNKSLDSSINNNSINYNNNNNNLNNNIEPIIDVNKISIYNLYKEQYKRVELKVHGSVREYFQKNRSRVPREISNLISQGDYNRFIKSLNRLHDPTTHNIVLIIVLIILITSPGVTFGLSYVYPLGSFVIFCIIWVGFCAILFFLFLSDSRRMRIVSF</sequence>
<dbReference type="PaxDb" id="44689-DDB0218692"/>
<dbReference type="RefSeq" id="XP_638339.1">
    <property type="nucleotide sequence ID" value="XM_633247.1"/>
</dbReference>
<proteinExistence type="predicted"/>